<gene>
    <name evidence="2" type="ORF">H2200_005661</name>
</gene>
<evidence type="ECO:0000313" key="2">
    <source>
        <dbReference type="EMBL" id="KAJ9609334.1"/>
    </source>
</evidence>
<proteinExistence type="predicted"/>
<accession>A0AA38X9H1</accession>
<evidence type="ECO:0000313" key="3">
    <source>
        <dbReference type="Proteomes" id="UP001172673"/>
    </source>
</evidence>
<dbReference type="EMBL" id="JAPDRK010000008">
    <property type="protein sequence ID" value="KAJ9609334.1"/>
    <property type="molecule type" value="Genomic_DNA"/>
</dbReference>
<dbReference type="Proteomes" id="UP001172673">
    <property type="component" value="Unassembled WGS sequence"/>
</dbReference>
<keyword evidence="3" id="KW-1185">Reference proteome</keyword>
<comment type="caution">
    <text evidence="2">The sequence shown here is derived from an EMBL/GenBank/DDBJ whole genome shotgun (WGS) entry which is preliminary data.</text>
</comment>
<evidence type="ECO:0000256" key="1">
    <source>
        <dbReference type="SAM" id="MobiDB-lite"/>
    </source>
</evidence>
<protein>
    <submittedName>
        <fullName evidence="2">Uncharacterized protein</fullName>
    </submittedName>
</protein>
<organism evidence="2 3">
    <name type="scientific">Cladophialophora chaetospira</name>
    <dbReference type="NCBI Taxonomy" id="386627"/>
    <lineage>
        <taxon>Eukaryota</taxon>
        <taxon>Fungi</taxon>
        <taxon>Dikarya</taxon>
        <taxon>Ascomycota</taxon>
        <taxon>Pezizomycotina</taxon>
        <taxon>Eurotiomycetes</taxon>
        <taxon>Chaetothyriomycetidae</taxon>
        <taxon>Chaetothyriales</taxon>
        <taxon>Herpotrichiellaceae</taxon>
        <taxon>Cladophialophora</taxon>
    </lineage>
</organism>
<dbReference type="AlphaFoldDB" id="A0AA38X9H1"/>
<feature type="region of interest" description="Disordered" evidence="1">
    <location>
        <begin position="1"/>
        <end position="40"/>
    </location>
</feature>
<reference evidence="2" key="1">
    <citation type="submission" date="2022-10" db="EMBL/GenBank/DDBJ databases">
        <title>Culturing micro-colonial fungi from biological soil crusts in the Mojave desert and describing Neophaeococcomyces mojavensis, and introducing the new genera and species Taxawa tesnikishii.</title>
        <authorList>
            <person name="Kurbessoian T."/>
            <person name="Stajich J.E."/>
        </authorList>
    </citation>
    <scope>NUCLEOTIDE SEQUENCE</scope>
    <source>
        <strain evidence="2">TK_41</strain>
    </source>
</reference>
<sequence>MDVTDKSRRTPPRVPSAFEPRADPISQYRPPPPPKPSSAVRSQVLSGKVVASSAAKLAKFGKYRVQLSKLAKFGKYRVQLSKLAGMANIECLQLLKLACLWQISSITDKPSANLQQTHQQRTLWSPSSSPAISLQVSVSGGSLEWDGAGHLEDRKEKWLVIVSGGSLEWDGAGHLDDRKPCNAAVYTASHCWIHCTLPNARSLVGHGAARRRVDGGGMISSQERIDHSTVWPMHRQSHSIIVILPAAIAHEQTSSAGVLVTAGGPVVCLVLLRRPSHDRQHFPSPFLKMITQNPSGIVGDVRFAMKTKRMAVDDELLKLAKVVANIEFLHQLSKLASVWQISTVIISRRSWPRLANIESRNQPSRFAEE</sequence>
<name>A0AA38X9H1_9EURO</name>